<dbReference type="InterPro" id="IPR005198">
    <property type="entry name" value="Glyco_hydro_76"/>
</dbReference>
<organism evidence="2 3">
    <name type="scientific">Lepraria finkii</name>
    <dbReference type="NCBI Taxonomy" id="1340010"/>
    <lineage>
        <taxon>Eukaryota</taxon>
        <taxon>Fungi</taxon>
        <taxon>Dikarya</taxon>
        <taxon>Ascomycota</taxon>
        <taxon>Pezizomycotina</taxon>
        <taxon>Lecanoromycetes</taxon>
        <taxon>OSLEUM clade</taxon>
        <taxon>Lecanoromycetidae</taxon>
        <taxon>Lecanorales</taxon>
        <taxon>Lecanorineae</taxon>
        <taxon>Stereocaulaceae</taxon>
        <taxon>Lepraria</taxon>
    </lineage>
</organism>
<dbReference type="SUPFAM" id="SSF48208">
    <property type="entry name" value="Six-hairpin glycosidases"/>
    <property type="match status" value="1"/>
</dbReference>
<feature type="region of interest" description="Disordered" evidence="1">
    <location>
        <begin position="497"/>
        <end position="526"/>
    </location>
</feature>
<reference evidence="2 3" key="1">
    <citation type="submission" date="2024-09" db="EMBL/GenBank/DDBJ databases">
        <title>Rethinking Asexuality: The Enigmatic Case of Functional Sexual Genes in Lepraria (Stereocaulaceae).</title>
        <authorList>
            <person name="Doellman M."/>
            <person name="Sun Y."/>
            <person name="Barcenas-Pena A."/>
            <person name="Lumbsch H.T."/>
            <person name="Grewe F."/>
        </authorList>
    </citation>
    <scope>NUCLEOTIDE SEQUENCE [LARGE SCALE GENOMIC DNA]</scope>
    <source>
        <strain evidence="2 3">Grewe 0041</strain>
    </source>
</reference>
<feature type="compositionally biased region" description="Basic and acidic residues" evidence="1">
    <location>
        <begin position="561"/>
        <end position="584"/>
    </location>
</feature>
<comment type="caution">
    <text evidence="2">The sequence shown here is derived from an EMBL/GenBank/DDBJ whole genome shotgun (WGS) entry which is preliminary data.</text>
</comment>
<dbReference type="InterPro" id="IPR008928">
    <property type="entry name" value="6-hairpin_glycosidase_sf"/>
</dbReference>
<dbReference type="Pfam" id="PF03663">
    <property type="entry name" value="Glyco_hydro_76"/>
    <property type="match status" value="1"/>
</dbReference>
<evidence type="ECO:0000313" key="2">
    <source>
        <dbReference type="EMBL" id="KAL2049051.1"/>
    </source>
</evidence>
<dbReference type="Gene3D" id="1.50.10.20">
    <property type="match status" value="1"/>
</dbReference>
<dbReference type="EMBL" id="JBHFEH010000073">
    <property type="protein sequence ID" value="KAL2049051.1"/>
    <property type="molecule type" value="Genomic_DNA"/>
</dbReference>
<dbReference type="PANTHER" id="PTHR47791">
    <property type="entry name" value="MEIOTICALLY UP-REGULATED GENE 191 PROTEIN"/>
    <property type="match status" value="1"/>
</dbReference>
<name>A0ABR4AWF3_9LECA</name>
<keyword evidence="3" id="KW-1185">Reference proteome</keyword>
<dbReference type="PANTHER" id="PTHR47791:SF2">
    <property type="entry name" value="ENDO MANNANASE, GH76 FAMILY (EUROFUNG)"/>
    <property type="match status" value="1"/>
</dbReference>
<protein>
    <recommendedName>
        <fullName evidence="4">Glycosyl hydrolase</fullName>
    </recommendedName>
</protein>
<sequence>MTVRSLTNRSAAARILFICSISLLFTDPFALSIRDPEVPSLNGDLTAQQPLQRHTGRLRGPDPLQYQPLAAEEGAIPRQDASQQSHAYPSTYTALLDALEVMESHFFETSMGTWPQAIDWTAAVMGTQISATLSSMTEYFKSLQSGSSPLSPNESRDHENLINRYFTQIACFYFGENAFSLRTQAYDDMLCVDLGWLEAIKFIDLHSSLHYAEDDDDHSNSSRWYARQFIPPYAHRARVFYNLASKGWDTDLCGGGMTWNPYLAPYKNAITNQLYIAASIGMYLYFPGDCNSSPFAANQGLPPAKAHDAQYLNNAVEAYKWLKGSDMRNKQGLYVDGFHIKGWRGGRDGSNGTEKCDLRDESVYTYNQGVLLSGLRGLWVATSVRQYLLDGHELVQNVIAATGWEDRDTEREWRWAGLGRGGVMEEQCDWSGTCSQNGQTFKGIFFHHLTFFCSPLPKGHDDSALHQQSCDGYADWIRHNAFAAYITRNEKGEFGEWWGRPSPKDADEDDKDDTVGMLPPISVGTDYRNDGVPRDEIWRLPEDDAMYRPWKYGREVHEQSKWEEVSAVEEPRQHDINDRGRGRTVETQSGGVAVLRALWKLVESRQEGR</sequence>
<gene>
    <name evidence="2" type="ORF">ABVK25_010723</name>
</gene>
<proteinExistence type="predicted"/>
<dbReference type="InterPro" id="IPR053169">
    <property type="entry name" value="MUG_Protein"/>
</dbReference>
<feature type="region of interest" description="Disordered" evidence="1">
    <location>
        <begin position="561"/>
        <end position="587"/>
    </location>
</feature>
<evidence type="ECO:0000256" key="1">
    <source>
        <dbReference type="SAM" id="MobiDB-lite"/>
    </source>
</evidence>
<evidence type="ECO:0000313" key="3">
    <source>
        <dbReference type="Proteomes" id="UP001590951"/>
    </source>
</evidence>
<evidence type="ECO:0008006" key="4">
    <source>
        <dbReference type="Google" id="ProtNLM"/>
    </source>
</evidence>
<dbReference type="Proteomes" id="UP001590951">
    <property type="component" value="Unassembled WGS sequence"/>
</dbReference>
<accession>A0ABR4AWF3</accession>